<dbReference type="Proteomes" id="UP001064087">
    <property type="component" value="Chromosome"/>
</dbReference>
<organism evidence="2 3">
    <name type="scientific">Roseovarius pelagicus</name>
    <dbReference type="NCBI Taxonomy" id="2980108"/>
    <lineage>
        <taxon>Bacteria</taxon>
        <taxon>Pseudomonadati</taxon>
        <taxon>Pseudomonadota</taxon>
        <taxon>Alphaproteobacteria</taxon>
        <taxon>Rhodobacterales</taxon>
        <taxon>Roseobacteraceae</taxon>
        <taxon>Roseovarius</taxon>
    </lineage>
</organism>
<evidence type="ECO:0000313" key="3">
    <source>
        <dbReference type="Proteomes" id="UP001064087"/>
    </source>
</evidence>
<dbReference type="EMBL" id="CP106738">
    <property type="protein sequence ID" value="UXX84579.1"/>
    <property type="molecule type" value="Genomic_DNA"/>
</dbReference>
<evidence type="ECO:0000313" key="2">
    <source>
        <dbReference type="EMBL" id="UXX84579.1"/>
    </source>
</evidence>
<proteinExistence type="predicted"/>
<keyword evidence="3" id="KW-1185">Reference proteome</keyword>
<keyword evidence="1" id="KW-0812">Transmembrane</keyword>
<accession>A0ABY6DFG2</accession>
<dbReference type="InterPro" id="IPR018037">
    <property type="entry name" value="FixH_proteobacterial"/>
</dbReference>
<dbReference type="RefSeq" id="WP_263048781.1">
    <property type="nucleotide sequence ID" value="NZ_CP106738.1"/>
</dbReference>
<name>A0ABY6DFG2_9RHOB</name>
<feature type="transmembrane region" description="Helical" evidence="1">
    <location>
        <begin position="21"/>
        <end position="41"/>
    </location>
</feature>
<keyword evidence="1" id="KW-1133">Transmembrane helix</keyword>
<dbReference type="Pfam" id="PF05751">
    <property type="entry name" value="FixH"/>
    <property type="match status" value="1"/>
</dbReference>
<keyword evidence="1" id="KW-0472">Membrane</keyword>
<sequence>MNEQMDADQSPTVRQITGRHVLVGFVAAFGVIIAVNLLLAYNAVRTFPGLEVKNSYIASQEFDERRAAQQSLGWHVAASHHAGLLTLSITGQDGTSVEVASLDAVLGRATNVRDDMAPDFTYDGQAYTAPVALGAGNWNIRMVATAADGTEFRQRVVLIKK</sequence>
<reference evidence="2" key="1">
    <citation type="submission" date="2022-10" db="EMBL/GenBank/DDBJ databases">
        <title>Roseovarius pelagicus sp. nov., isolated from Arctic seawater.</title>
        <authorList>
            <person name="Hong Y.W."/>
            <person name="Hwang C.Y."/>
        </authorList>
    </citation>
    <scope>NUCLEOTIDE SEQUENCE</scope>
    <source>
        <strain evidence="2">HL-MP18</strain>
    </source>
</reference>
<dbReference type="PIRSF" id="PIRSF011386">
    <property type="entry name" value="FixH"/>
    <property type="match status" value="1"/>
</dbReference>
<evidence type="ECO:0000256" key="1">
    <source>
        <dbReference type="SAM" id="Phobius"/>
    </source>
</evidence>
<dbReference type="InterPro" id="IPR008620">
    <property type="entry name" value="FixH"/>
</dbReference>
<gene>
    <name evidence="2" type="ORF">N7U68_08055</name>
</gene>
<protein>
    <submittedName>
        <fullName evidence="2">FixH family protein</fullName>
    </submittedName>
</protein>